<feature type="compositionally biased region" description="Basic and acidic residues" evidence="9">
    <location>
        <begin position="337"/>
        <end position="348"/>
    </location>
</feature>
<evidence type="ECO:0000256" key="2">
    <source>
        <dbReference type="ARBA" id="ARBA00022475"/>
    </source>
</evidence>
<keyword evidence="5 10" id="KW-0812">Transmembrane</keyword>
<evidence type="ECO:0000256" key="1">
    <source>
        <dbReference type="ARBA" id="ARBA00006739"/>
    </source>
</evidence>
<gene>
    <name evidence="12" type="ORF">CTKZ_24010</name>
</gene>
<dbReference type="OrthoDB" id="9811884at2"/>
<protein>
    <recommendedName>
        <fullName evidence="11">Glycosyltransferase 2-like domain-containing protein</fullName>
    </recommendedName>
</protein>
<sequence>MTDQHKRTLDVVVPLYNEAEGIDQFHAVLVDVLESVGDRYEWSVVYVVDPSSDGTSEHVRQFVARDERVRAVLLLRRAGHQMSLVAGMEQTTADAVITMDGDLQHPPELIPRMLELFESGVDVVQTVRAKTHQQGVLGRTASRGFYRVMRRLSEVSIVEGGADFRLMSARVVRILTREIPESDRFLRGLIPWLGVPTETLEFTAPARAAGRSKYSFGRSLSLAASGLVSFSKAPLHVGIVLGAVVSLLGLVAGLVALVMKLSGAGIPEGWATLVVLVAILSGVQLMTLGLIGLYVGVIFDEAKKRPQILVDELVVGRTQGPAGVRSQDLPVITRPAPGERRPADRPTA</sequence>
<evidence type="ECO:0000313" key="12">
    <source>
        <dbReference type="EMBL" id="GCD20839.1"/>
    </source>
</evidence>
<keyword evidence="3" id="KW-0328">Glycosyltransferase</keyword>
<evidence type="ECO:0000256" key="6">
    <source>
        <dbReference type="ARBA" id="ARBA00022985"/>
    </source>
</evidence>
<evidence type="ECO:0000256" key="7">
    <source>
        <dbReference type="ARBA" id="ARBA00022989"/>
    </source>
</evidence>
<evidence type="ECO:0000256" key="8">
    <source>
        <dbReference type="ARBA" id="ARBA00023136"/>
    </source>
</evidence>
<evidence type="ECO:0000256" key="4">
    <source>
        <dbReference type="ARBA" id="ARBA00022679"/>
    </source>
</evidence>
<dbReference type="GO" id="GO:0009103">
    <property type="term" value="P:lipopolysaccharide biosynthetic process"/>
    <property type="evidence" value="ECO:0007669"/>
    <property type="project" value="UniProtKB-KW"/>
</dbReference>
<dbReference type="InterPro" id="IPR001173">
    <property type="entry name" value="Glyco_trans_2-like"/>
</dbReference>
<accession>A0A401V1R3</accession>
<evidence type="ECO:0000259" key="11">
    <source>
        <dbReference type="Pfam" id="PF00535"/>
    </source>
</evidence>
<evidence type="ECO:0000256" key="10">
    <source>
        <dbReference type="SAM" id="Phobius"/>
    </source>
</evidence>
<dbReference type="Gene3D" id="3.90.550.10">
    <property type="entry name" value="Spore Coat Polysaccharide Biosynthesis Protein SpsA, Chain A"/>
    <property type="match status" value="1"/>
</dbReference>
<dbReference type="Proteomes" id="UP000288246">
    <property type="component" value="Unassembled WGS sequence"/>
</dbReference>
<dbReference type="GO" id="GO:0016757">
    <property type="term" value="F:glycosyltransferase activity"/>
    <property type="evidence" value="ECO:0007669"/>
    <property type="project" value="UniProtKB-KW"/>
</dbReference>
<dbReference type="InterPro" id="IPR029044">
    <property type="entry name" value="Nucleotide-diphossugar_trans"/>
</dbReference>
<evidence type="ECO:0000256" key="9">
    <source>
        <dbReference type="SAM" id="MobiDB-lite"/>
    </source>
</evidence>
<evidence type="ECO:0000256" key="3">
    <source>
        <dbReference type="ARBA" id="ARBA00022676"/>
    </source>
</evidence>
<organism evidence="12 13">
    <name type="scientific">Cellulomonas algicola</name>
    <dbReference type="NCBI Taxonomy" id="2071633"/>
    <lineage>
        <taxon>Bacteria</taxon>
        <taxon>Bacillati</taxon>
        <taxon>Actinomycetota</taxon>
        <taxon>Actinomycetes</taxon>
        <taxon>Micrococcales</taxon>
        <taxon>Cellulomonadaceae</taxon>
        <taxon>Cellulomonas</taxon>
    </lineage>
</organism>
<feature type="transmembrane region" description="Helical" evidence="10">
    <location>
        <begin position="235"/>
        <end position="258"/>
    </location>
</feature>
<dbReference type="PANTHER" id="PTHR48090:SF3">
    <property type="entry name" value="UNDECAPRENYL-PHOSPHATE 4-DEOXY-4-FORMAMIDO-L-ARABINOSE TRANSFERASE"/>
    <property type="match status" value="1"/>
</dbReference>
<dbReference type="InterPro" id="IPR050256">
    <property type="entry name" value="Glycosyltransferase_2"/>
</dbReference>
<dbReference type="SUPFAM" id="SSF53448">
    <property type="entry name" value="Nucleotide-diphospho-sugar transferases"/>
    <property type="match status" value="1"/>
</dbReference>
<feature type="region of interest" description="Disordered" evidence="9">
    <location>
        <begin position="325"/>
        <end position="348"/>
    </location>
</feature>
<feature type="domain" description="Glycosyltransferase 2-like" evidence="11">
    <location>
        <begin position="11"/>
        <end position="165"/>
    </location>
</feature>
<dbReference type="CDD" id="cd04187">
    <property type="entry name" value="DPM1_like_bac"/>
    <property type="match status" value="1"/>
</dbReference>
<keyword evidence="6" id="KW-0448">Lipopolysaccharide biosynthesis</keyword>
<proteinExistence type="inferred from homology"/>
<name>A0A401V1R3_9CELL</name>
<keyword evidence="7 10" id="KW-1133">Transmembrane helix</keyword>
<dbReference type="Pfam" id="PF00535">
    <property type="entry name" value="Glycos_transf_2"/>
    <property type="match status" value="1"/>
</dbReference>
<dbReference type="EMBL" id="BHYL01000201">
    <property type="protein sequence ID" value="GCD20839.1"/>
    <property type="molecule type" value="Genomic_DNA"/>
</dbReference>
<keyword evidence="4" id="KW-0808">Transferase</keyword>
<dbReference type="RefSeq" id="WP_124343348.1">
    <property type="nucleotide sequence ID" value="NZ_BHYL01000201.1"/>
</dbReference>
<reference evidence="12 13" key="1">
    <citation type="submission" date="2018-11" db="EMBL/GenBank/DDBJ databases">
        <title>Draft genome sequence of Cellulomonas takizawaensis strain TKZ-21.</title>
        <authorList>
            <person name="Yamamura H."/>
            <person name="Hayashi T."/>
            <person name="Hamada M."/>
            <person name="Serisawa Y."/>
            <person name="Matsuyama K."/>
            <person name="Nakagawa Y."/>
            <person name="Otoguro M."/>
            <person name="Yanagida F."/>
            <person name="Hayakawa M."/>
        </authorList>
    </citation>
    <scope>NUCLEOTIDE SEQUENCE [LARGE SCALE GENOMIC DNA]</scope>
    <source>
        <strain evidence="12 13">TKZ-21</strain>
    </source>
</reference>
<keyword evidence="2" id="KW-1003">Cell membrane</keyword>
<keyword evidence="8 10" id="KW-0472">Membrane</keyword>
<evidence type="ECO:0000313" key="13">
    <source>
        <dbReference type="Proteomes" id="UP000288246"/>
    </source>
</evidence>
<keyword evidence="13" id="KW-1185">Reference proteome</keyword>
<dbReference type="GO" id="GO:0005886">
    <property type="term" value="C:plasma membrane"/>
    <property type="evidence" value="ECO:0007669"/>
    <property type="project" value="TreeGrafter"/>
</dbReference>
<dbReference type="PANTHER" id="PTHR48090">
    <property type="entry name" value="UNDECAPRENYL-PHOSPHATE 4-DEOXY-4-FORMAMIDO-L-ARABINOSE TRANSFERASE-RELATED"/>
    <property type="match status" value="1"/>
</dbReference>
<evidence type="ECO:0000256" key="5">
    <source>
        <dbReference type="ARBA" id="ARBA00022692"/>
    </source>
</evidence>
<dbReference type="AlphaFoldDB" id="A0A401V1R3"/>
<comment type="similarity">
    <text evidence="1">Belongs to the glycosyltransferase 2 family.</text>
</comment>
<feature type="transmembrane region" description="Helical" evidence="10">
    <location>
        <begin position="270"/>
        <end position="299"/>
    </location>
</feature>
<comment type="caution">
    <text evidence="12">The sequence shown here is derived from an EMBL/GenBank/DDBJ whole genome shotgun (WGS) entry which is preliminary data.</text>
</comment>